<name>A0ABS0DUY8_9GAMM</name>
<keyword evidence="5" id="KW-1185">Reference proteome</keyword>
<dbReference type="CDD" id="cd00853">
    <property type="entry name" value="NifX"/>
    <property type="match status" value="1"/>
</dbReference>
<keyword evidence="2" id="KW-0535">Nitrogen fixation</keyword>
<reference evidence="4 5" key="1">
    <citation type="submission" date="2020-11" db="EMBL/GenBank/DDBJ databases">
        <title>Taxonomic investigation of Rahnella spp.</title>
        <authorList>
            <person name="Lee S.D."/>
        </authorList>
    </citation>
    <scope>NUCLEOTIDE SEQUENCE [LARGE SCALE GENOMIC DNA]</scope>
    <source>
        <strain evidence="4 5">SAP-10</strain>
    </source>
</reference>
<proteinExistence type="inferred from homology"/>
<evidence type="ECO:0000259" key="3">
    <source>
        <dbReference type="Pfam" id="PF02579"/>
    </source>
</evidence>
<dbReference type="Proteomes" id="UP000600307">
    <property type="component" value="Unassembled WGS sequence"/>
</dbReference>
<dbReference type="InterPro" id="IPR003731">
    <property type="entry name" value="Di-Nase_FeMo-co_biosynth"/>
</dbReference>
<feature type="domain" description="Dinitrogenase iron-molybdenum cofactor biosynthesis" evidence="3">
    <location>
        <begin position="106"/>
        <end position="197"/>
    </location>
</feature>
<evidence type="ECO:0000313" key="5">
    <source>
        <dbReference type="Proteomes" id="UP000600307"/>
    </source>
</evidence>
<dbReference type="SUPFAM" id="SSF53146">
    <property type="entry name" value="Nitrogenase accessory factor-like"/>
    <property type="match status" value="1"/>
</dbReference>
<accession>A0ABS0DUY8</accession>
<dbReference type="InterPro" id="IPR036105">
    <property type="entry name" value="DiNase_FeMo-co_biosyn_sf"/>
</dbReference>
<protein>
    <submittedName>
        <fullName evidence="4">Nitrogen fixation protein NifY</fullName>
    </submittedName>
</protein>
<dbReference type="RefSeq" id="WP_195817845.1">
    <property type="nucleotide sequence ID" value="NZ_JADOBH010000005.1"/>
</dbReference>
<dbReference type="Gene3D" id="3.30.420.130">
    <property type="entry name" value="Dinitrogenase iron-molybdenum cofactor biosynthesis domain"/>
    <property type="match status" value="1"/>
</dbReference>
<dbReference type="EMBL" id="JADOBH010000005">
    <property type="protein sequence ID" value="MBF7957708.1"/>
    <property type="molecule type" value="Genomic_DNA"/>
</dbReference>
<organism evidence="4 5">
    <name type="scientific">Rahnella victoriana</name>
    <dbReference type="NCBI Taxonomy" id="1510570"/>
    <lineage>
        <taxon>Bacteria</taxon>
        <taxon>Pseudomonadati</taxon>
        <taxon>Pseudomonadota</taxon>
        <taxon>Gammaproteobacteria</taxon>
        <taxon>Enterobacterales</taxon>
        <taxon>Yersiniaceae</taxon>
        <taxon>Rahnella</taxon>
    </lineage>
</organism>
<evidence type="ECO:0000313" key="4">
    <source>
        <dbReference type="EMBL" id="MBF7957708.1"/>
    </source>
</evidence>
<comment type="similarity">
    <text evidence="1">Belongs to the NifX/NifY family.</text>
</comment>
<dbReference type="Pfam" id="PF02579">
    <property type="entry name" value="Nitro_FeMo-Co"/>
    <property type="match status" value="1"/>
</dbReference>
<evidence type="ECO:0000256" key="1">
    <source>
        <dbReference type="ARBA" id="ARBA00010285"/>
    </source>
</evidence>
<evidence type="ECO:0000256" key="2">
    <source>
        <dbReference type="ARBA" id="ARBA00023231"/>
    </source>
</evidence>
<comment type="caution">
    <text evidence="4">The sequence shown here is derived from an EMBL/GenBank/DDBJ whole genome shotgun (WGS) entry which is preliminary data.</text>
</comment>
<gene>
    <name evidence="4" type="ORF">IV431_19300</name>
</gene>
<dbReference type="InterPro" id="IPR034169">
    <property type="entry name" value="NifX-like"/>
</dbReference>
<sequence length="224" mass="25049">MSKDDLLFWRLFAVVQLFPEIPPPEILVWLIQGSRENDDNIGLAHLQAMSLEELEATFPGDAGKVTISRWQSLMSCLQGQLPPHLSPTENCRQPQQLRVAFSSLDGITVNGHFGQSHLFFIYAFDSDGPYLMALRRTPVSPDGEESNETRARLISDCHLLFCEAIGGPAAARIIRHNIHPVKVLPGVSIASQLDALQRMLTENMPPWLARRLGKSNPLENRLFS</sequence>